<sequence>MAQVKLEFDDEKSSKALSSLMIKDLVHNEQEELAEEVFLEELSSQLAENPKAMAALTEQYMKTTKLSGQDLENIQLLPEPGLVVKSRITSSNNKLYQVNTKFFINICHSNKVPSPLPNATEAEIRKSMNGEEDSLYRVPTVISNIREDKDTKQEMCYVCDAIIHPLPCKRTREDFDFKLYIIELAVEMIEEQFNLELNRDFAFPNISYKGKREEKPVLIPKQQKSLITEISAKQSKQKIVEVNEKPTKNIKTPDQPKYTITEELRGKKVFLAIFIETPSMQSAKDSTLDLEPLRLIFNSPGKYNLDISLPSNVNIISARAKFIKSKKRLVIRAEKI</sequence>
<evidence type="ECO:0000256" key="1">
    <source>
        <dbReference type="ARBA" id="ARBA00008511"/>
    </source>
</evidence>
<feature type="domain" description="PIH1D1/2/3 CS-like" evidence="4">
    <location>
        <begin position="271"/>
        <end position="333"/>
    </location>
</feature>
<proteinExistence type="inferred from homology"/>
<dbReference type="GO" id="GO:0097255">
    <property type="term" value="C:R2TP complex"/>
    <property type="evidence" value="ECO:0007669"/>
    <property type="project" value="TreeGrafter"/>
</dbReference>
<keyword evidence="6" id="KW-1185">Reference proteome</keyword>
<comment type="similarity">
    <text evidence="1">Belongs to the PIH1 family.</text>
</comment>
<comment type="caution">
    <text evidence="5">The sequence shown here is derived from an EMBL/GenBank/DDBJ whole genome shotgun (WGS) entry which is preliminary data.</text>
</comment>
<dbReference type="InterPro" id="IPR041442">
    <property type="entry name" value="PIH1D1/2/3_CS-like"/>
</dbReference>
<dbReference type="GO" id="GO:0000492">
    <property type="term" value="P:box C/D snoRNP assembly"/>
    <property type="evidence" value="ECO:0007669"/>
    <property type="project" value="TreeGrafter"/>
</dbReference>
<accession>A0A397SMH1</accession>
<feature type="domain" description="PIH1 N-terminal" evidence="3">
    <location>
        <begin position="76"/>
        <end position="223"/>
    </location>
</feature>
<dbReference type="PANTHER" id="PTHR22997:SF0">
    <property type="entry name" value="PIH1 DOMAIN-CONTAINING PROTEIN 1"/>
    <property type="match status" value="1"/>
</dbReference>
<dbReference type="STRING" id="658196.A0A397SMH1"/>
<dbReference type="Pfam" id="PF18201">
    <property type="entry name" value="PIH1_CS"/>
    <property type="match status" value="1"/>
</dbReference>
<evidence type="ECO:0000259" key="3">
    <source>
        <dbReference type="Pfam" id="PF08190"/>
    </source>
</evidence>
<reference evidence="5 6" key="1">
    <citation type="submission" date="2018-06" db="EMBL/GenBank/DDBJ databases">
        <title>Comparative genomics reveals the genomic features of Rhizophagus irregularis, R. cerebriforme, R. diaphanum and Gigaspora rosea, and their symbiotic lifestyle signature.</title>
        <authorList>
            <person name="Morin E."/>
            <person name="San Clemente H."/>
            <person name="Chen E.C.H."/>
            <person name="De La Providencia I."/>
            <person name="Hainaut M."/>
            <person name="Kuo A."/>
            <person name="Kohler A."/>
            <person name="Murat C."/>
            <person name="Tang N."/>
            <person name="Roy S."/>
            <person name="Loubradou J."/>
            <person name="Henrissat B."/>
            <person name="Grigoriev I.V."/>
            <person name="Corradi N."/>
            <person name="Roux C."/>
            <person name="Martin F.M."/>
        </authorList>
    </citation>
    <scope>NUCLEOTIDE SEQUENCE [LARGE SCALE GENOMIC DNA]</scope>
    <source>
        <strain evidence="5 6">DAOM 227022</strain>
    </source>
</reference>
<name>A0A397SMH1_9GLOM</name>
<organism evidence="5 6">
    <name type="scientific">Glomus cerebriforme</name>
    <dbReference type="NCBI Taxonomy" id="658196"/>
    <lineage>
        <taxon>Eukaryota</taxon>
        <taxon>Fungi</taxon>
        <taxon>Fungi incertae sedis</taxon>
        <taxon>Mucoromycota</taxon>
        <taxon>Glomeromycotina</taxon>
        <taxon>Glomeromycetes</taxon>
        <taxon>Glomerales</taxon>
        <taxon>Glomeraceae</taxon>
        <taxon>Glomus</taxon>
    </lineage>
</organism>
<evidence type="ECO:0000256" key="2">
    <source>
        <dbReference type="ARBA" id="ARBA00040540"/>
    </source>
</evidence>
<dbReference type="Pfam" id="PF08190">
    <property type="entry name" value="PIH1"/>
    <property type="match status" value="1"/>
</dbReference>
<dbReference type="InterPro" id="IPR050734">
    <property type="entry name" value="PIH1/Kintoun_subfamily"/>
</dbReference>
<dbReference type="OrthoDB" id="5135119at2759"/>
<dbReference type="GO" id="GO:0005737">
    <property type="term" value="C:cytoplasm"/>
    <property type="evidence" value="ECO:0007669"/>
    <property type="project" value="TreeGrafter"/>
</dbReference>
<evidence type="ECO:0000313" key="6">
    <source>
        <dbReference type="Proteomes" id="UP000265703"/>
    </source>
</evidence>
<evidence type="ECO:0000259" key="4">
    <source>
        <dbReference type="Pfam" id="PF18201"/>
    </source>
</evidence>
<dbReference type="EMBL" id="QKYT01000435">
    <property type="protein sequence ID" value="RIA85285.1"/>
    <property type="molecule type" value="Genomic_DNA"/>
</dbReference>
<dbReference type="GO" id="GO:0006364">
    <property type="term" value="P:rRNA processing"/>
    <property type="evidence" value="ECO:0007669"/>
    <property type="project" value="TreeGrafter"/>
</dbReference>
<dbReference type="InterPro" id="IPR012981">
    <property type="entry name" value="PIH1_N"/>
</dbReference>
<dbReference type="AlphaFoldDB" id="A0A397SMH1"/>
<dbReference type="GO" id="GO:1990904">
    <property type="term" value="C:ribonucleoprotein complex"/>
    <property type="evidence" value="ECO:0007669"/>
    <property type="project" value="TreeGrafter"/>
</dbReference>
<dbReference type="PANTHER" id="PTHR22997">
    <property type="entry name" value="PIH1 DOMAIN-CONTAINING PROTEIN 1"/>
    <property type="match status" value="1"/>
</dbReference>
<dbReference type="Proteomes" id="UP000265703">
    <property type="component" value="Unassembled WGS sequence"/>
</dbReference>
<protein>
    <recommendedName>
        <fullName evidence="2">PIH1 domain-containing protein 1</fullName>
    </recommendedName>
</protein>
<evidence type="ECO:0000313" key="5">
    <source>
        <dbReference type="EMBL" id="RIA85285.1"/>
    </source>
</evidence>
<gene>
    <name evidence="5" type="ORF">C1645_782237</name>
</gene>